<dbReference type="InterPro" id="IPR036095">
    <property type="entry name" value="PTS_EIIB-like_sf"/>
</dbReference>
<evidence type="ECO:0000256" key="5">
    <source>
        <dbReference type="ARBA" id="ARBA00022683"/>
    </source>
</evidence>
<dbReference type="RefSeq" id="WP_323467804.1">
    <property type="nucleotide sequence ID" value="NZ_JAWJAY010000196.1"/>
</dbReference>
<name>A0AAJ2NS71_ALKPS</name>
<dbReference type="PANTHER" id="PTHR30505">
    <property type="entry name" value="FRUCTOSE-LIKE PERMEASE"/>
    <property type="match status" value="1"/>
</dbReference>
<dbReference type="GO" id="GO:0090563">
    <property type="term" value="F:protein-phosphocysteine-sugar phosphotransferase activity"/>
    <property type="evidence" value="ECO:0007669"/>
    <property type="project" value="TreeGrafter"/>
</dbReference>
<keyword evidence="2" id="KW-0597">Phosphoprotein</keyword>
<dbReference type="GO" id="GO:0009401">
    <property type="term" value="P:phosphoenolpyruvate-dependent sugar phosphotransferase system"/>
    <property type="evidence" value="ECO:0007669"/>
    <property type="project" value="UniProtKB-KW"/>
</dbReference>
<dbReference type="Gene3D" id="3.40.50.2300">
    <property type="match status" value="1"/>
</dbReference>
<evidence type="ECO:0000256" key="1">
    <source>
        <dbReference type="ARBA" id="ARBA00022448"/>
    </source>
</evidence>
<reference evidence="8" key="1">
    <citation type="submission" date="2023-10" db="EMBL/GenBank/DDBJ databases">
        <title>Screening of Alkalihalophilus pseudofirmusBZ-TG-HK211 and Its Alleviation of Salt Stress on Rapeseed Growth.</title>
        <authorList>
            <person name="Zhao B."/>
            <person name="Guo T."/>
        </authorList>
    </citation>
    <scope>NUCLEOTIDE SEQUENCE</scope>
    <source>
        <strain evidence="8">BZ-TG-HK211</strain>
    </source>
</reference>
<dbReference type="PANTHER" id="PTHR30505:SF0">
    <property type="entry name" value="FRUCTOSE-LIKE PTS SYSTEM EIIBC COMPONENT-RELATED"/>
    <property type="match status" value="1"/>
</dbReference>
<evidence type="ECO:0000256" key="2">
    <source>
        <dbReference type="ARBA" id="ARBA00022553"/>
    </source>
</evidence>
<proteinExistence type="predicted"/>
<protein>
    <submittedName>
        <fullName evidence="8">PTS fructose transporter subunit IIB</fullName>
    </submittedName>
</protein>
<keyword evidence="1" id="KW-0813">Transport</keyword>
<dbReference type="InterPro" id="IPR050864">
    <property type="entry name" value="Bacterial_PTS_Sugar_Transport"/>
</dbReference>
<dbReference type="SUPFAM" id="SSF52794">
    <property type="entry name" value="PTS system IIB component-like"/>
    <property type="match status" value="1"/>
</dbReference>
<dbReference type="GO" id="GO:0005886">
    <property type="term" value="C:plasma membrane"/>
    <property type="evidence" value="ECO:0007669"/>
    <property type="project" value="TreeGrafter"/>
</dbReference>
<dbReference type="PROSITE" id="PS51099">
    <property type="entry name" value="PTS_EIIB_TYPE_2"/>
    <property type="match status" value="1"/>
</dbReference>
<dbReference type="Proteomes" id="UP001285636">
    <property type="component" value="Unassembled WGS sequence"/>
</dbReference>
<evidence type="ECO:0000256" key="3">
    <source>
        <dbReference type="ARBA" id="ARBA00022597"/>
    </source>
</evidence>
<dbReference type="GO" id="GO:0016301">
    <property type="term" value="F:kinase activity"/>
    <property type="evidence" value="ECO:0007669"/>
    <property type="project" value="UniProtKB-KW"/>
</dbReference>
<comment type="caution">
    <text evidence="8">The sequence shown here is derived from an EMBL/GenBank/DDBJ whole genome shotgun (WGS) entry which is preliminary data.</text>
</comment>
<organism evidence="8 9">
    <name type="scientific">Alkalihalophilus pseudofirmus</name>
    <name type="common">Bacillus pseudofirmus</name>
    <dbReference type="NCBI Taxonomy" id="79885"/>
    <lineage>
        <taxon>Bacteria</taxon>
        <taxon>Bacillati</taxon>
        <taxon>Bacillota</taxon>
        <taxon>Bacilli</taxon>
        <taxon>Bacillales</taxon>
        <taxon>Bacillaceae</taxon>
        <taxon>Alkalihalophilus</taxon>
    </lineage>
</organism>
<sequence>AAEALKLAGKENGVQILIETQRGAGIENKLMDKDIAEADCVIISNDIDIRGIERFKGKPCLKKSVSTLIKQADSIVKALKSKFENV</sequence>
<keyword evidence="4" id="KW-0808">Transferase</keyword>
<evidence type="ECO:0000256" key="6">
    <source>
        <dbReference type="ARBA" id="ARBA00022777"/>
    </source>
</evidence>
<dbReference type="Pfam" id="PF02302">
    <property type="entry name" value="PTS_IIB"/>
    <property type="match status" value="1"/>
</dbReference>
<keyword evidence="5" id="KW-0598">Phosphotransferase system</keyword>
<keyword evidence="3" id="KW-0762">Sugar transport</keyword>
<dbReference type="GO" id="GO:0022877">
    <property type="term" value="F:protein-N(PI)-phosphohistidine-fructose phosphotransferase system transporter activity"/>
    <property type="evidence" value="ECO:0007669"/>
    <property type="project" value="InterPro"/>
</dbReference>
<dbReference type="CDD" id="cd05569">
    <property type="entry name" value="PTS_IIB_fructose"/>
    <property type="match status" value="1"/>
</dbReference>
<evidence type="ECO:0000313" key="8">
    <source>
        <dbReference type="EMBL" id="MDV2887576.1"/>
    </source>
</evidence>
<feature type="non-terminal residue" evidence="8">
    <location>
        <position position="1"/>
    </location>
</feature>
<accession>A0AAJ2NS71</accession>
<gene>
    <name evidence="8" type="ORF">RYX45_20595</name>
</gene>
<dbReference type="InterPro" id="IPR003501">
    <property type="entry name" value="PTS_EIIB_2/3"/>
</dbReference>
<dbReference type="InterPro" id="IPR003353">
    <property type="entry name" value="PTS_IIB_fruc"/>
</dbReference>
<dbReference type="AlphaFoldDB" id="A0AAJ2NS71"/>
<evidence type="ECO:0000256" key="4">
    <source>
        <dbReference type="ARBA" id="ARBA00022679"/>
    </source>
</evidence>
<keyword evidence="6" id="KW-0418">Kinase</keyword>
<dbReference type="InterPro" id="IPR013011">
    <property type="entry name" value="PTS_EIIB_2"/>
</dbReference>
<evidence type="ECO:0000313" key="9">
    <source>
        <dbReference type="Proteomes" id="UP001285636"/>
    </source>
</evidence>
<dbReference type="EMBL" id="JAWJAY010000196">
    <property type="protein sequence ID" value="MDV2887576.1"/>
    <property type="molecule type" value="Genomic_DNA"/>
</dbReference>
<feature type="domain" description="PTS EIIB type-2" evidence="7">
    <location>
        <begin position="1"/>
        <end position="81"/>
    </location>
</feature>
<evidence type="ECO:0000259" key="7">
    <source>
        <dbReference type="PROSITE" id="PS51099"/>
    </source>
</evidence>